<dbReference type="Pfam" id="PF03734">
    <property type="entry name" value="YkuD"/>
    <property type="match status" value="1"/>
</dbReference>
<evidence type="ECO:0000256" key="10">
    <source>
        <dbReference type="ARBA" id="ARBA00022984"/>
    </source>
</evidence>
<evidence type="ECO:0000313" key="17">
    <source>
        <dbReference type="Proteomes" id="UP000568664"/>
    </source>
</evidence>
<dbReference type="PANTHER" id="PTHR30582">
    <property type="entry name" value="L,D-TRANSPEPTIDASE"/>
    <property type="match status" value="1"/>
</dbReference>
<dbReference type="GO" id="GO:0042597">
    <property type="term" value="C:periplasmic space"/>
    <property type="evidence" value="ECO:0007669"/>
    <property type="project" value="UniProtKB-SubCell"/>
</dbReference>
<feature type="domain" description="LysM" evidence="14">
    <location>
        <begin position="38"/>
        <end position="82"/>
    </location>
</feature>
<evidence type="ECO:0000313" key="16">
    <source>
        <dbReference type="EMBL" id="NMP32247.1"/>
    </source>
</evidence>
<feature type="signal peptide" evidence="13">
    <location>
        <begin position="1"/>
        <end position="21"/>
    </location>
</feature>
<comment type="caution">
    <text evidence="16">The sequence shown here is derived from an EMBL/GenBank/DDBJ whole genome shotgun (WGS) entry which is preliminary data.</text>
</comment>
<evidence type="ECO:0000256" key="6">
    <source>
        <dbReference type="ARBA" id="ARBA00022729"/>
    </source>
</evidence>
<dbReference type="UniPathway" id="UPA00219"/>
<dbReference type="PANTHER" id="PTHR30582:SF24">
    <property type="entry name" value="L,D-TRANSPEPTIDASE ERFK_SRFK-RELATED"/>
    <property type="match status" value="1"/>
</dbReference>
<dbReference type="PROSITE" id="PS51782">
    <property type="entry name" value="LYSM"/>
    <property type="match status" value="1"/>
</dbReference>
<dbReference type="PROSITE" id="PS52029">
    <property type="entry name" value="LD_TPASE"/>
    <property type="match status" value="1"/>
</dbReference>
<dbReference type="InterPro" id="IPR005490">
    <property type="entry name" value="LD_TPept_cat_dom"/>
</dbReference>
<dbReference type="GO" id="GO:0071555">
    <property type="term" value="P:cell wall organization"/>
    <property type="evidence" value="ECO:0007669"/>
    <property type="project" value="UniProtKB-UniRule"/>
</dbReference>
<dbReference type="InterPro" id="IPR038063">
    <property type="entry name" value="Transpep_catalytic_dom"/>
</dbReference>
<dbReference type="CDD" id="cd16913">
    <property type="entry name" value="YkuD_like"/>
    <property type="match status" value="1"/>
</dbReference>
<protein>
    <submittedName>
        <fullName evidence="16">L,D-transpeptidase family protein</fullName>
    </submittedName>
</protein>
<evidence type="ECO:0000256" key="11">
    <source>
        <dbReference type="ARBA" id="ARBA00023316"/>
    </source>
</evidence>
<keyword evidence="11 12" id="KW-0961">Cell wall biogenesis/degradation</keyword>
<evidence type="ECO:0000256" key="12">
    <source>
        <dbReference type="PROSITE-ProRule" id="PRU01373"/>
    </source>
</evidence>
<evidence type="ECO:0000256" key="3">
    <source>
        <dbReference type="ARBA" id="ARBA00005992"/>
    </source>
</evidence>
<keyword evidence="10 12" id="KW-0573">Peptidoglycan synthesis</keyword>
<dbReference type="EMBL" id="JABBXH010000003">
    <property type="protein sequence ID" value="NMP32247.1"/>
    <property type="molecule type" value="Genomic_DNA"/>
</dbReference>
<evidence type="ECO:0000256" key="8">
    <source>
        <dbReference type="ARBA" id="ARBA00022801"/>
    </source>
</evidence>
<keyword evidence="17" id="KW-1185">Reference proteome</keyword>
<evidence type="ECO:0000259" key="14">
    <source>
        <dbReference type="PROSITE" id="PS51782"/>
    </source>
</evidence>
<accession>A0A7Y0LDN6</accession>
<dbReference type="GO" id="GO:0071972">
    <property type="term" value="F:peptidoglycan L,D-transpeptidase activity"/>
    <property type="evidence" value="ECO:0007669"/>
    <property type="project" value="TreeGrafter"/>
</dbReference>
<evidence type="ECO:0000256" key="13">
    <source>
        <dbReference type="SAM" id="SignalP"/>
    </source>
</evidence>
<comment type="pathway">
    <text evidence="2 12">Cell wall biogenesis; peptidoglycan biosynthesis.</text>
</comment>
<dbReference type="GO" id="GO:0016757">
    <property type="term" value="F:glycosyltransferase activity"/>
    <property type="evidence" value="ECO:0007669"/>
    <property type="project" value="UniProtKB-KW"/>
</dbReference>
<dbReference type="RefSeq" id="WP_169075550.1">
    <property type="nucleotide sequence ID" value="NZ_JABBXH010000003.1"/>
</dbReference>
<dbReference type="InterPro" id="IPR041597">
    <property type="entry name" value="Ldt_C"/>
</dbReference>
<name>A0A7Y0LDN6_9GAMM</name>
<feature type="active site" description="Nucleophile" evidence="12">
    <location>
        <position position="206"/>
    </location>
</feature>
<reference evidence="16 17" key="1">
    <citation type="submission" date="2020-04" db="EMBL/GenBank/DDBJ databases">
        <title>Thalassotalea sp. M1531, isolated from the surface of marine red alga.</title>
        <authorList>
            <person name="Pang L."/>
            <person name="Lu D.-C."/>
        </authorList>
    </citation>
    <scope>NUCLEOTIDE SEQUENCE [LARGE SCALE GENOMIC DNA]</scope>
    <source>
        <strain evidence="16 17">M1531</strain>
    </source>
</reference>
<dbReference type="Pfam" id="PF01476">
    <property type="entry name" value="LysM"/>
    <property type="match status" value="1"/>
</dbReference>
<keyword evidence="7" id="KW-0574">Periplasm</keyword>
<dbReference type="GO" id="GO:0005576">
    <property type="term" value="C:extracellular region"/>
    <property type="evidence" value="ECO:0007669"/>
    <property type="project" value="TreeGrafter"/>
</dbReference>
<gene>
    <name evidence="16" type="ORF">HII17_11770</name>
</gene>
<sequence length="295" mass="33430">MNILVVTLIASLSIASLTSHAVIYPLPDKGKRLIGEPVTHQVKQGDYFQALAEQYNVGFLSLMAANPDIDPFLPEPDTQLNIPTQMLLPFVERKGLVINLPEFRLYYFQPESNVVHVFPIGIGRQGLETPITTTYIGEKKKNPIWRPTPEMKERYLKEKGVVLADEVPAGPNNPFGKYALRLATSVYLIHGTNQRFGIGARASSGCIRMFDDDIKWLYDNVPLNTQVKIIDQPIKMSYEKPGEKLIEMHQPLSSKKTEEQLTVYRNKLRRFIGAKAQQRYLDSFEQATGLVQKVK</sequence>
<comment type="similarity">
    <text evidence="3">Belongs to the YkuD family.</text>
</comment>
<keyword evidence="8" id="KW-0378">Hydrolase</keyword>
<evidence type="ECO:0000256" key="7">
    <source>
        <dbReference type="ARBA" id="ARBA00022764"/>
    </source>
</evidence>
<evidence type="ECO:0000256" key="9">
    <source>
        <dbReference type="ARBA" id="ARBA00022960"/>
    </source>
</evidence>
<dbReference type="Proteomes" id="UP000568664">
    <property type="component" value="Unassembled WGS sequence"/>
</dbReference>
<evidence type="ECO:0000256" key="2">
    <source>
        <dbReference type="ARBA" id="ARBA00004752"/>
    </source>
</evidence>
<evidence type="ECO:0000256" key="5">
    <source>
        <dbReference type="ARBA" id="ARBA00022679"/>
    </source>
</evidence>
<dbReference type="SUPFAM" id="SSF54106">
    <property type="entry name" value="LysM domain"/>
    <property type="match status" value="1"/>
</dbReference>
<dbReference type="Gene3D" id="2.40.440.10">
    <property type="entry name" value="L,D-transpeptidase catalytic domain-like"/>
    <property type="match status" value="1"/>
</dbReference>
<dbReference type="SUPFAM" id="SSF141523">
    <property type="entry name" value="L,D-transpeptidase catalytic domain-like"/>
    <property type="match status" value="1"/>
</dbReference>
<organism evidence="16 17">
    <name type="scientific">Thalassotalea algicola</name>
    <dbReference type="NCBI Taxonomy" id="2716224"/>
    <lineage>
        <taxon>Bacteria</taxon>
        <taxon>Pseudomonadati</taxon>
        <taxon>Pseudomonadota</taxon>
        <taxon>Gammaproteobacteria</taxon>
        <taxon>Alteromonadales</taxon>
        <taxon>Colwelliaceae</taxon>
        <taxon>Thalassotalea</taxon>
    </lineage>
</organism>
<dbReference type="InterPro" id="IPR036779">
    <property type="entry name" value="LysM_dom_sf"/>
</dbReference>
<dbReference type="SMART" id="SM00257">
    <property type="entry name" value="LysM"/>
    <property type="match status" value="1"/>
</dbReference>
<dbReference type="Pfam" id="PF17969">
    <property type="entry name" value="Ldt_C"/>
    <property type="match status" value="1"/>
</dbReference>
<keyword evidence="6 13" id="KW-0732">Signal</keyword>
<keyword evidence="5" id="KW-0808">Transferase</keyword>
<dbReference type="GO" id="GO:0008360">
    <property type="term" value="P:regulation of cell shape"/>
    <property type="evidence" value="ECO:0007669"/>
    <property type="project" value="UniProtKB-UniRule"/>
</dbReference>
<keyword evidence="4" id="KW-0328">Glycosyltransferase</keyword>
<keyword evidence="9 12" id="KW-0133">Cell shape</keyword>
<evidence type="ECO:0000259" key="15">
    <source>
        <dbReference type="PROSITE" id="PS52029"/>
    </source>
</evidence>
<proteinExistence type="inferred from homology"/>
<comment type="subcellular location">
    <subcellularLocation>
        <location evidence="1">Periplasm</location>
    </subcellularLocation>
</comment>
<evidence type="ECO:0000256" key="1">
    <source>
        <dbReference type="ARBA" id="ARBA00004418"/>
    </source>
</evidence>
<feature type="domain" description="L,D-TPase catalytic" evidence="15">
    <location>
        <begin position="94"/>
        <end position="230"/>
    </location>
</feature>
<dbReference type="CDD" id="cd00118">
    <property type="entry name" value="LysM"/>
    <property type="match status" value="1"/>
</dbReference>
<dbReference type="InterPro" id="IPR018392">
    <property type="entry name" value="LysM"/>
</dbReference>
<dbReference type="AlphaFoldDB" id="A0A7Y0LDN6"/>
<feature type="chain" id="PRO_5030794805" evidence="13">
    <location>
        <begin position="22"/>
        <end position="295"/>
    </location>
</feature>
<dbReference type="Gene3D" id="3.10.350.10">
    <property type="entry name" value="LysM domain"/>
    <property type="match status" value="1"/>
</dbReference>
<feature type="active site" description="Proton donor/acceptor" evidence="12">
    <location>
        <position position="190"/>
    </location>
</feature>
<dbReference type="GO" id="GO:0018104">
    <property type="term" value="P:peptidoglycan-protein cross-linking"/>
    <property type="evidence" value="ECO:0007669"/>
    <property type="project" value="TreeGrafter"/>
</dbReference>
<evidence type="ECO:0000256" key="4">
    <source>
        <dbReference type="ARBA" id="ARBA00022676"/>
    </source>
</evidence>
<dbReference type="InterPro" id="IPR050979">
    <property type="entry name" value="LD-transpeptidase"/>
</dbReference>